<evidence type="ECO:0000313" key="1">
    <source>
        <dbReference type="EMBL" id="TWI81245.1"/>
    </source>
</evidence>
<proteinExistence type="predicted"/>
<dbReference type="RefSeq" id="WP_144886448.1">
    <property type="nucleotide sequence ID" value="NZ_VLLE01000004.1"/>
</dbReference>
<reference evidence="1 2" key="1">
    <citation type="journal article" date="2015" name="Stand. Genomic Sci.">
        <title>Genomic Encyclopedia of Bacterial and Archaeal Type Strains, Phase III: the genomes of soil and plant-associated and newly described type strains.</title>
        <authorList>
            <person name="Whitman W.B."/>
            <person name="Woyke T."/>
            <person name="Klenk H.P."/>
            <person name="Zhou Y."/>
            <person name="Lilburn T.G."/>
            <person name="Beck B.J."/>
            <person name="De Vos P."/>
            <person name="Vandamme P."/>
            <person name="Eisen J.A."/>
            <person name="Garrity G."/>
            <person name="Hugenholtz P."/>
            <person name="Kyrpides N.C."/>
        </authorList>
    </citation>
    <scope>NUCLEOTIDE SEQUENCE [LARGE SCALE GENOMIC DNA]</scope>
    <source>
        <strain evidence="1 2">CGMCC 1.7271</strain>
    </source>
</reference>
<name>A0A562SIZ3_9BACT</name>
<dbReference type="Proteomes" id="UP000316167">
    <property type="component" value="Unassembled WGS sequence"/>
</dbReference>
<dbReference type="OrthoDB" id="795527at2"/>
<dbReference type="Pfam" id="PF14119">
    <property type="entry name" value="DUF4288"/>
    <property type="match status" value="1"/>
</dbReference>
<dbReference type="AlphaFoldDB" id="A0A562SIZ3"/>
<organism evidence="1 2">
    <name type="scientific">Lacibacter cauensis</name>
    <dbReference type="NCBI Taxonomy" id="510947"/>
    <lineage>
        <taxon>Bacteria</taxon>
        <taxon>Pseudomonadati</taxon>
        <taxon>Bacteroidota</taxon>
        <taxon>Chitinophagia</taxon>
        <taxon>Chitinophagales</taxon>
        <taxon>Chitinophagaceae</taxon>
        <taxon>Lacibacter</taxon>
    </lineage>
</organism>
<dbReference type="InterPro" id="IPR025630">
    <property type="entry name" value="DUF4288"/>
</dbReference>
<accession>A0A562SIZ3</accession>
<evidence type="ECO:0000313" key="2">
    <source>
        <dbReference type="Proteomes" id="UP000316167"/>
    </source>
</evidence>
<comment type="caution">
    <text evidence="1">The sequence shown here is derived from an EMBL/GenBank/DDBJ whole genome shotgun (WGS) entry which is preliminary data.</text>
</comment>
<dbReference type="EMBL" id="VLLE01000004">
    <property type="protein sequence ID" value="TWI81245.1"/>
    <property type="molecule type" value="Genomic_DNA"/>
</dbReference>
<gene>
    <name evidence="1" type="ORF">IQ13_2261</name>
</gene>
<sequence>MNWFLVKIVFRIICGNGKHTAQFEEQLRLIQASDACAAMQKAKTIGEAEQVSFLNSTQQTVCWKLIAVTDIYPFHTEMDGAEIFSCIKEEDQPASFIYSMQLRADDAVQRYTSITLS</sequence>
<keyword evidence="2" id="KW-1185">Reference proteome</keyword>
<protein>
    <submittedName>
        <fullName evidence="1">Uncharacterized protein DUF4288</fullName>
    </submittedName>
</protein>